<evidence type="ECO:0000256" key="2">
    <source>
        <dbReference type="ARBA" id="ARBA00022598"/>
    </source>
</evidence>
<dbReference type="Proteomes" id="UP000800094">
    <property type="component" value="Unassembled WGS sequence"/>
</dbReference>
<keyword evidence="3" id="KW-0472">Membrane</keyword>
<keyword evidence="2 6" id="KW-0436">Ligase</keyword>
<dbReference type="SUPFAM" id="SSF56801">
    <property type="entry name" value="Acetyl-CoA synthetase-like"/>
    <property type="match status" value="1"/>
</dbReference>
<reference evidence="6" key="1">
    <citation type="journal article" date="2020" name="Stud. Mycol.">
        <title>101 Dothideomycetes genomes: a test case for predicting lifestyles and emergence of pathogens.</title>
        <authorList>
            <person name="Haridas S."/>
            <person name="Albert R."/>
            <person name="Binder M."/>
            <person name="Bloem J."/>
            <person name="Labutti K."/>
            <person name="Salamov A."/>
            <person name="Andreopoulos B."/>
            <person name="Baker S."/>
            <person name="Barry K."/>
            <person name="Bills G."/>
            <person name="Bluhm B."/>
            <person name="Cannon C."/>
            <person name="Castanera R."/>
            <person name="Culley D."/>
            <person name="Daum C."/>
            <person name="Ezra D."/>
            <person name="Gonzalez J."/>
            <person name="Henrissat B."/>
            <person name="Kuo A."/>
            <person name="Liang C."/>
            <person name="Lipzen A."/>
            <person name="Lutzoni F."/>
            <person name="Magnuson J."/>
            <person name="Mondo S."/>
            <person name="Nolan M."/>
            <person name="Ohm R."/>
            <person name="Pangilinan J."/>
            <person name="Park H.-J."/>
            <person name="Ramirez L."/>
            <person name="Alfaro M."/>
            <person name="Sun H."/>
            <person name="Tritt A."/>
            <person name="Yoshinaga Y."/>
            <person name="Zwiers L.-H."/>
            <person name="Turgeon B."/>
            <person name="Goodwin S."/>
            <person name="Spatafora J."/>
            <person name="Crous P."/>
            <person name="Grigoriev I."/>
        </authorList>
    </citation>
    <scope>NUCLEOTIDE SEQUENCE</scope>
    <source>
        <strain evidence="6">CBS 122368</strain>
    </source>
</reference>
<evidence type="ECO:0000259" key="5">
    <source>
        <dbReference type="Pfam" id="PF13193"/>
    </source>
</evidence>
<keyword evidence="7" id="KW-1185">Reference proteome</keyword>
<dbReference type="InterPro" id="IPR020845">
    <property type="entry name" value="AMP-binding_CS"/>
</dbReference>
<dbReference type="Pfam" id="PF00501">
    <property type="entry name" value="AMP-binding"/>
    <property type="match status" value="1"/>
</dbReference>
<organism evidence="6 7">
    <name type="scientific">Trematosphaeria pertusa</name>
    <dbReference type="NCBI Taxonomy" id="390896"/>
    <lineage>
        <taxon>Eukaryota</taxon>
        <taxon>Fungi</taxon>
        <taxon>Dikarya</taxon>
        <taxon>Ascomycota</taxon>
        <taxon>Pezizomycotina</taxon>
        <taxon>Dothideomycetes</taxon>
        <taxon>Pleosporomycetidae</taxon>
        <taxon>Pleosporales</taxon>
        <taxon>Massarineae</taxon>
        <taxon>Trematosphaeriaceae</taxon>
        <taxon>Trematosphaeria</taxon>
    </lineage>
</organism>
<dbReference type="OrthoDB" id="1898221at2759"/>
<evidence type="ECO:0000313" key="7">
    <source>
        <dbReference type="Proteomes" id="UP000800094"/>
    </source>
</evidence>
<evidence type="ECO:0000313" key="6">
    <source>
        <dbReference type="EMBL" id="KAF2254747.1"/>
    </source>
</evidence>
<dbReference type="GeneID" id="54588499"/>
<dbReference type="AlphaFoldDB" id="A0A6A6IXJ5"/>
<evidence type="ECO:0000259" key="4">
    <source>
        <dbReference type="Pfam" id="PF00501"/>
    </source>
</evidence>
<accession>A0A6A6IXJ5</accession>
<dbReference type="InterPro" id="IPR042099">
    <property type="entry name" value="ANL_N_sf"/>
</dbReference>
<keyword evidence="3" id="KW-0812">Transmembrane</keyword>
<dbReference type="PROSITE" id="PS00455">
    <property type="entry name" value="AMP_BINDING"/>
    <property type="match status" value="1"/>
</dbReference>
<evidence type="ECO:0000256" key="3">
    <source>
        <dbReference type="SAM" id="Phobius"/>
    </source>
</evidence>
<dbReference type="Gene3D" id="3.40.50.12780">
    <property type="entry name" value="N-terminal domain of ligase-like"/>
    <property type="match status" value="1"/>
</dbReference>
<feature type="domain" description="AMP-binding enzyme C-terminal" evidence="5">
    <location>
        <begin position="445"/>
        <end position="529"/>
    </location>
</feature>
<comment type="similarity">
    <text evidence="1">Belongs to the ATP-dependent AMP-binding enzyme family.</text>
</comment>
<keyword evidence="3" id="KW-1133">Transmembrane helix</keyword>
<proteinExistence type="inferred from homology"/>
<sequence length="547" mass="60373">MPSQRIYRSSYPPPQVPTNVSISQLLQSYNPDDVEGDKVICEDDWTGRKLTYAGVREESAKGAFGLRYVMGLHEGDVVCISAPNSVGVVKLIHAVLWSGGIAVLINPLSTEYEVAHCLDISRPKVLAADTSTWPTLCGAATRQGMSGLEAISIDGAEALLQKAISLDVLFDQEESLSAFDLSEKDSKEHTAVVCFSSGTSGKAKGVELSHYNLVASMLGIRATEPFYWSASIRGVFFAPLCHIYGLMTVALMGSWVGFYTLLQNKFALNNFLELSAQIDANAFRILPTIAVAIAKQQTFDLSRLSNVKYIMCSGAVLPPPIIEFFHKNLPGAPIFQGYGMTETNITMLKPESAHRVGSVGKLFANIEARIVDDDGRDVGEGEQGEMLVRGPSIFRRYMRNEEATRETFDGAWMKTGDVVRVDKDGYWWLTERKKELINNQVPPAELESHLNSHPHVSEGAVCALWDEDQGTEVPIAYVSLTVEAKQSRLEQRVIIANIREHVDSRVAPYKKLRGGVEILDEIPKSGNGKILRRLLPARLVRERKAKM</sequence>
<dbReference type="InterPro" id="IPR025110">
    <property type="entry name" value="AMP-bd_C"/>
</dbReference>
<protein>
    <submittedName>
        <fullName evidence="6">Acyl-CoA synthetases/AMP-acid ligases II</fullName>
    </submittedName>
</protein>
<dbReference type="GO" id="GO:0016405">
    <property type="term" value="F:CoA-ligase activity"/>
    <property type="evidence" value="ECO:0007669"/>
    <property type="project" value="TreeGrafter"/>
</dbReference>
<dbReference type="InterPro" id="IPR000873">
    <property type="entry name" value="AMP-dep_synth/lig_dom"/>
</dbReference>
<gene>
    <name evidence="6" type="ORF">BU26DRAFT_600384</name>
</gene>
<dbReference type="InterPro" id="IPR045851">
    <property type="entry name" value="AMP-bd_C_sf"/>
</dbReference>
<feature type="domain" description="AMP-dependent synthetase/ligase" evidence="4">
    <location>
        <begin position="37"/>
        <end position="397"/>
    </location>
</feature>
<feature type="transmembrane region" description="Helical" evidence="3">
    <location>
        <begin position="243"/>
        <end position="262"/>
    </location>
</feature>
<dbReference type="GO" id="GO:0019748">
    <property type="term" value="P:secondary metabolic process"/>
    <property type="evidence" value="ECO:0007669"/>
    <property type="project" value="TreeGrafter"/>
</dbReference>
<dbReference type="Pfam" id="PF13193">
    <property type="entry name" value="AMP-binding_C"/>
    <property type="match status" value="1"/>
</dbReference>
<dbReference type="EMBL" id="ML987190">
    <property type="protein sequence ID" value="KAF2254747.1"/>
    <property type="molecule type" value="Genomic_DNA"/>
</dbReference>
<dbReference type="RefSeq" id="XP_033689751.1">
    <property type="nucleotide sequence ID" value="XM_033835169.1"/>
</dbReference>
<name>A0A6A6IXJ5_9PLEO</name>
<dbReference type="Gene3D" id="3.30.300.30">
    <property type="match status" value="1"/>
</dbReference>
<dbReference type="PANTHER" id="PTHR24096">
    <property type="entry name" value="LONG-CHAIN-FATTY-ACID--COA LIGASE"/>
    <property type="match status" value="1"/>
</dbReference>
<evidence type="ECO:0000256" key="1">
    <source>
        <dbReference type="ARBA" id="ARBA00006432"/>
    </source>
</evidence>
<dbReference type="PANTHER" id="PTHR24096:SF149">
    <property type="entry name" value="AMP-BINDING DOMAIN-CONTAINING PROTEIN-RELATED"/>
    <property type="match status" value="1"/>
</dbReference>